<evidence type="ECO:0000313" key="3">
    <source>
        <dbReference type="Proteomes" id="UP000729402"/>
    </source>
</evidence>
<keyword evidence="3" id="KW-1185">Reference proteome</keyword>
<dbReference type="Proteomes" id="UP000729402">
    <property type="component" value="Unassembled WGS sequence"/>
</dbReference>
<protein>
    <submittedName>
        <fullName evidence="2">Uncharacterized protein</fullName>
    </submittedName>
</protein>
<reference evidence="2" key="2">
    <citation type="submission" date="2021-02" db="EMBL/GenBank/DDBJ databases">
        <authorList>
            <person name="Kimball J.A."/>
            <person name="Haas M.W."/>
            <person name="Macchietto M."/>
            <person name="Kono T."/>
            <person name="Duquette J."/>
            <person name="Shao M."/>
        </authorList>
    </citation>
    <scope>NUCLEOTIDE SEQUENCE</scope>
    <source>
        <tissue evidence="2">Fresh leaf tissue</tissue>
    </source>
</reference>
<gene>
    <name evidence="2" type="ORF">GUJ93_ZPchr0008g13565</name>
</gene>
<name>A0A8J5V0X3_ZIZPA</name>
<accession>A0A8J5V0X3</accession>
<reference evidence="2" key="1">
    <citation type="journal article" date="2021" name="bioRxiv">
        <title>Whole Genome Assembly and Annotation of Northern Wild Rice, Zizania palustris L., Supports a Whole Genome Duplication in the Zizania Genus.</title>
        <authorList>
            <person name="Haas M."/>
            <person name="Kono T."/>
            <person name="Macchietto M."/>
            <person name="Millas R."/>
            <person name="McGilp L."/>
            <person name="Shao M."/>
            <person name="Duquette J."/>
            <person name="Hirsch C.N."/>
            <person name="Kimball J."/>
        </authorList>
    </citation>
    <scope>NUCLEOTIDE SEQUENCE</scope>
    <source>
        <tissue evidence="2">Fresh leaf tissue</tissue>
    </source>
</reference>
<comment type="caution">
    <text evidence="2">The sequence shown here is derived from an EMBL/GenBank/DDBJ whole genome shotgun (WGS) entry which is preliminary data.</text>
</comment>
<dbReference type="EMBL" id="JAAALK010000290">
    <property type="protein sequence ID" value="KAG8045615.1"/>
    <property type="molecule type" value="Genomic_DNA"/>
</dbReference>
<dbReference type="AlphaFoldDB" id="A0A8J5V0X3"/>
<feature type="compositionally biased region" description="Basic and acidic residues" evidence="1">
    <location>
        <begin position="1"/>
        <end position="16"/>
    </location>
</feature>
<sequence>MPFPKIWDDSIQKIEPSESDNIGSSKCNREERRHGRAAVWWSDNAGELRGKRAVGSSKGMATVAWWM</sequence>
<feature type="region of interest" description="Disordered" evidence="1">
    <location>
        <begin position="1"/>
        <end position="30"/>
    </location>
</feature>
<organism evidence="2 3">
    <name type="scientific">Zizania palustris</name>
    <name type="common">Northern wild rice</name>
    <dbReference type="NCBI Taxonomy" id="103762"/>
    <lineage>
        <taxon>Eukaryota</taxon>
        <taxon>Viridiplantae</taxon>
        <taxon>Streptophyta</taxon>
        <taxon>Embryophyta</taxon>
        <taxon>Tracheophyta</taxon>
        <taxon>Spermatophyta</taxon>
        <taxon>Magnoliopsida</taxon>
        <taxon>Liliopsida</taxon>
        <taxon>Poales</taxon>
        <taxon>Poaceae</taxon>
        <taxon>BOP clade</taxon>
        <taxon>Oryzoideae</taxon>
        <taxon>Oryzeae</taxon>
        <taxon>Zizaniinae</taxon>
        <taxon>Zizania</taxon>
    </lineage>
</organism>
<proteinExistence type="predicted"/>
<evidence type="ECO:0000313" key="2">
    <source>
        <dbReference type="EMBL" id="KAG8045615.1"/>
    </source>
</evidence>
<evidence type="ECO:0000256" key="1">
    <source>
        <dbReference type="SAM" id="MobiDB-lite"/>
    </source>
</evidence>